<proteinExistence type="predicted"/>
<name>A0A2S3ZSC2_ARTGL</name>
<dbReference type="AlphaFoldDB" id="A0A2S3ZSC2"/>
<sequence length="91" mass="10525">MAPKWLDSSARHEVLKGDQINAILHATFIWELADEATTGRIMLYIGPAHAQTDRELEILVHEYPGTSREAEIFHAMELGPKFRRLREENQR</sequence>
<organism evidence="1 2">
    <name type="scientific">Arthrobacter glacialis</name>
    <dbReference type="NCBI Taxonomy" id="1664"/>
    <lineage>
        <taxon>Bacteria</taxon>
        <taxon>Bacillati</taxon>
        <taxon>Actinomycetota</taxon>
        <taxon>Actinomycetes</taxon>
        <taxon>Micrococcales</taxon>
        <taxon>Micrococcaceae</taxon>
        <taxon>Arthrobacter</taxon>
    </lineage>
</organism>
<accession>A0A2S3ZSC2</accession>
<reference evidence="1 2" key="1">
    <citation type="submission" date="2018-01" db="EMBL/GenBank/DDBJ databases">
        <title>Arthrobacter sp. nov., from glaciers in China.</title>
        <authorList>
            <person name="Liu Q."/>
            <person name="Xin Y.-H."/>
        </authorList>
    </citation>
    <scope>NUCLEOTIDE SEQUENCE [LARGE SCALE GENOMIC DNA]</scope>
    <source>
        <strain evidence="1 2">HLT2-12-2</strain>
    </source>
</reference>
<gene>
    <name evidence="1" type="ORF">CVS27_16870</name>
</gene>
<dbReference type="Proteomes" id="UP000237061">
    <property type="component" value="Unassembled WGS sequence"/>
</dbReference>
<comment type="caution">
    <text evidence="1">The sequence shown here is derived from an EMBL/GenBank/DDBJ whole genome shotgun (WGS) entry which is preliminary data.</text>
</comment>
<evidence type="ECO:0000313" key="2">
    <source>
        <dbReference type="Proteomes" id="UP000237061"/>
    </source>
</evidence>
<dbReference type="RefSeq" id="WP_103467018.1">
    <property type="nucleotide sequence ID" value="NZ_PPXC01000016.1"/>
</dbReference>
<protein>
    <submittedName>
        <fullName evidence="1">Uncharacterized protein</fullName>
    </submittedName>
</protein>
<keyword evidence="2" id="KW-1185">Reference proteome</keyword>
<dbReference type="EMBL" id="PPXC01000016">
    <property type="protein sequence ID" value="POH72166.1"/>
    <property type="molecule type" value="Genomic_DNA"/>
</dbReference>
<evidence type="ECO:0000313" key="1">
    <source>
        <dbReference type="EMBL" id="POH72166.1"/>
    </source>
</evidence>